<evidence type="ECO:0000256" key="3">
    <source>
        <dbReference type="ARBA" id="ARBA00023155"/>
    </source>
</evidence>
<feature type="DNA-binding region" description="Homeobox" evidence="5">
    <location>
        <begin position="45"/>
        <end position="85"/>
    </location>
</feature>
<sequence length="142" mass="15297">MFWLKMSPPLTNINSSSTESSNSLFLPCSFRGEISMCCLSPVQAYSREQKPSKQMREDLMSKTGLDMRVIQVWFQNRRSKEKRDAMARDDSSGSLHSGPSATALVSAGVTAASSPNSASIITPTSNPLSSSLSDAATPMATQ</sequence>
<evidence type="ECO:0000259" key="8">
    <source>
        <dbReference type="PROSITE" id="PS50071"/>
    </source>
</evidence>
<dbReference type="GO" id="GO:0000981">
    <property type="term" value="F:DNA-binding transcription factor activity, RNA polymerase II-specific"/>
    <property type="evidence" value="ECO:0007669"/>
    <property type="project" value="TreeGrafter"/>
</dbReference>
<dbReference type="EMBL" id="CASHTH010001433">
    <property type="protein sequence ID" value="CAI8015261.1"/>
    <property type="molecule type" value="Genomic_DNA"/>
</dbReference>
<comment type="caution">
    <text evidence="9">The sequence shown here is derived from an EMBL/GenBank/DDBJ whole genome shotgun (WGS) entry which is preliminary data.</text>
</comment>
<dbReference type="AlphaFoldDB" id="A0AA35RRY2"/>
<evidence type="ECO:0000256" key="7">
    <source>
        <dbReference type="SAM" id="MobiDB-lite"/>
    </source>
</evidence>
<dbReference type="PROSITE" id="PS50071">
    <property type="entry name" value="HOMEOBOX_2"/>
    <property type="match status" value="1"/>
</dbReference>
<feature type="compositionally biased region" description="Low complexity" evidence="7">
    <location>
        <begin position="119"/>
        <end position="133"/>
    </location>
</feature>
<dbReference type="Gene3D" id="1.10.10.60">
    <property type="entry name" value="Homeodomain-like"/>
    <property type="match status" value="1"/>
</dbReference>
<comment type="subcellular location">
    <subcellularLocation>
        <location evidence="1 5 6">Nucleus</location>
    </subcellularLocation>
</comment>
<evidence type="ECO:0000313" key="9">
    <source>
        <dbReference type="EMBL" id="CAI8015261.1"/>
    </source>
</evidence>
<evidence type="ECO:0000256" key="2">
    <source>
        <dbReference type="ARBA" id="ARBA00023125"/>
    </source>
</evidence>
<evidence type="ECO:0000313" key="10">
    <source>
        <dbReference type="Proteomes" id="UP001174909"/>
    </source>
</evidence>
<keyword evidence="4 5" id="KW-0539">Nucleus</keyword>
<dbReference type="InterPro" id="IPR001356">
    <property type="entry name" value="HD"/>
</dbReference>
<gene>
    <name evidence="9" type="ORF">GBAR_LOCUS9477</name>
</gene>
<dbReference type="GO" id="GO:0005634">
    <property type="term" value="C:nucleus"/>
    <property type="evidence" value="ECO:0007669"/>
    <property type="project" value="UniProtKB-SubCell"/>
</dbReference>
<reference evidence="9" key="1">
    <citation type="submission" date="2023-03" db="EMBL/GenBank/DDBJ databases">
        <authorList>
            <person name="Steffen K."/>
            <person name="Cardenas P."/>
        </authorList>
    </citation>
    <scope>NUCLEOTIDE SEQUENCE</scope>
</reference>
<dbReference type="GO" id="GO:0000977">
    <property type="term" value="F:RNA polymerase II transcription regulatory region sequence-specific DNA binding"/>
    <property type="evidence" value="ECO:0007669"/>
    <property type="project" value="TreeGrafter"/>
</dbReference>
<evidence type="ECO:0000256" key="5">
    <source>
        <dbReference type="PROSITE-ProRule" id="PRU00108"/>
    </source>
</evidence>
<protein>
    <submittedName>
        <fullName evidence="9">Homeobox protein ceh-14</fullName>
    </submittedName>
</protein>
<feature type="domain" description="Homeobox" evidence="8">
    <location>
        <begin position="43"/>
        <end position="84"/>
    </location>
</feature>
<keyword evidence="10" id="KW-1185">Reference proteome</keyword>
<dbReference type="PANTHER" id="PTHR24208">
    <property type="entry name" value="LIM/HOMEOBOX PROTEIN LHX"/>
    <property type="match status" value="1"/>
</dbReference>
<evidence type="ECO:0000256" key="1">
    <source>
        <dbReference type="ARBA" id="ARBA00004123"/>
    </source>
</evidence>
<name>A0AA35RRY2_GEOBA</name>
<dbReference type="Pfam" id="PF00046">
    <property type="entry name" value="Homeodomain"/>
    <property type="match status" value="1"/>
</dbReference>
<keyword evidence="2 5" id="KW-0238">DNA-binding</keyword>
<dbReference type="SMART" id="SM00389">
    <property type="entry name" value="HOX"/>
    <property type="match status" value="1"/>
</dbReference>
<feature type="region of interest" description="Disordered" evidence="7">
    <location>
        <begin position="78"/>
        <end position="100"/>
    </location>
</feature>
<dbReference type="SUPFAM" id="SSF46689">
    <property type="entry name" value="Homeodomain-like"/>
    <property type="match status" value="1"/>
</dbReference>
<organism evidence="9 10">
    <name type="scientific">Geodia barretti</name>
    <name type="common">Barrett's horny sponge</name>
    <dbReference type="NCBI Taxonomy" id="519541"/>
    <lineage>
        <taxon>Eukaryota</taxon>
        <taxon>Metazoa</taxon>
        <taxon>Porifera</taxon>
        <taxon>Demospongiae</taxon>
        <taxon>Heteroscleromorpha</taxon>
        <taxon>Tetractinellida</taxon>
        <taxon>Astrophorina</taxon>
        <taxon>Geodiidae</taxon>
        <taxon>Geodia</taxon>
    </lineage>
</organism>
<dbReference type="CDD" id="cd00086">
    <property type="entry name" value="homeodomain"/>
    <property type="match status" value="1"/>
</dbReference>
<keyword evidence="3 5" id="KW-0371">Homeobox</keyword>
<feature type="region of interest" description="Disordered" evidence="7">
    <location>
        <begin position="114"/>
        <end position="142"/>
    </location>
</feature>
<dbReference type="PANTHER" id="PTHR24208:SF166">
    <property type="entry name" value="LIM HOMEOBOX TRANSCRIPTION FACTOR 1 ALPHA, ISOFORM B"/>
    <property type="match status" value="1"/>
</dbReference>
<proteinExistence type="predicted"/>
<accession>A0AA35RRY2</accession>
<dbReference type="Proteomes" id="UP001174909">
    <property type="component" value="Unassembled WGS sequence"/>
</dbReference>
<dbReference type="InterPro" id="IPR050453">
    <property type="entry name" value="LIM_Homeobox_TF"/>
</dbReference>
<evidence type="ECO:0000256" key="4">
    <source>
        <dbReference type="ARBA" id="ARBA00023242"/>
    </source>
</evidence>
<dbReference type="InterPro" id="IPR009057">
    <property type="entry name" value="Homeodomain-like_sf"/>
</dbReference>
<evidence type="ECO:0000256" key="6">
    <source>
        <dbReference type="RuleBase" id="RU000682"/>
    </source>
</evidence>
<feature type="compositionally biased region" description="Basic and acidic residues" evidence="7">
    <location>
        <begin position="81"/>
        <end position="91"/>
    </location>
</feature>